<protein>
    <submittedName>
        <fullName evidence="1">Uncharacterized protein</fullName>
    </submittedName>
</protein>
<dbReference type="RefSeq" id="WP_214395000.1">
    <property type="nucleotide sequence ID" value="NZ_JAHBOL010000014.1"/>
</dbReference>
<comment type="caution">
    <text evidence="1">The sequence shown here is derived from an EMBL/GenBank/DDBJ whole genome shotgun (WGS) entry which is preliminary data.</text>
</comment>
<reference evidence="1 2" key="1">
    <citation type="submission" date="2021-05" db="EMBL/GenBank/DDBJ databases">
        <title>Draft Genome Sequences of Clinical Respiratory Isolates of Mycobacterium goodii Recovered in Ireland.</title>
        <authorList>
            <person name="Flanagan P.R."/>
            <person name="Mok S."/>
            <person name="Roycroft E."/>
            <person name="Rogers T.R."/>
            <person name="Fitzgibbon M."/>
        </authorList>
    </citation>
    <scope>NUCLEOTIDE SEQUENCE [LARGE SCALE GENOMIC DNA]</scope>
    <source>
        <strain evidence="1 2">14IE55</strain>
    </source>
</reference>
<evidence type="ECO:0000313" key="1">
    <source>
        <dbReference type="EMBL" id="MBU8824151.1"/>
    </source>
</evidence>
<name>A0ABS6HNF1_MYCGD</name>
<accession>A0ABS6HNF1</accession>
<evidence type="ECO:0000313" key="2">
    <source>
        <dbReference type="Proteomes" id="UP000696413"/>
    </source>
</evidence>
<organism evidence="1 2">
    <name type="scientific">Mycolicibacterium goodii</name>
    <name type="common">Mycobacterium goodii</name>
    <dbReference type="NCBI Taxonomy" id="134601"/>
    <lineage>
        <taxon>Bacteria</taxon>
        <taxon>Bacillati</taxon>
        <taxon>Actinomycetota</taxon>
        <taxon>Actinomycetes</taxon>
        <taxon>Mycobacteriales</taxon>
        <taxon>Mycobacteriaceae</taxon>
        <taxon>Mycolicibacterium</taxon>
    </lineage>
</organism>
<sequence>MDIYVVLDGARVVGASTRLQGAELIRSDEAERLVTARDAETLSRRGTMHGWGLWTDADKERWFYDHMQIVNTELQDR</sequence>
<gene>
    <name evidence="1" type="ORF">KL859_14900</name>
</gene>
<dbReference type="EMBL" id="JAHBOM010000010">
    <property type="protein sequence ID" value="MBU8824151.1"/>
    <property type="molecule type" value="Genomic_DNA"/>
</dbReference>
<dbReference type="Proteomes" id="UP000696413">
    <property type="component" value="Unassembled WGS sequence"/>
</dbReference>
<keyword evidence="2" id="KW-1185">Reference proteome</keyword>
<proteinExistence type="predicted"/>